<comment type="caution">
    <text evidence="1">The sequence shown here is derived from an EMBL/GenBank/DDBJ whole genome shotgun (WGS) entry which is preliminary data.</text>
</comment>
<proteinExistence type="predicted"/>
<name>A0A9W4U952_9PLEO</name>
<dbReference type="EMBL" id="CAOQHR010000002">
    <property type="protein sequence ID" value="CAI6318286.1"/>
    <property type="molecule type" value="Genomic_DNA"/>
</dbReference>
<dbReference type="Proteomes" id="UP001152607">
    <property type="component" value="Unassembled WGS sequence"/>
</dbReference>
<gene>
    <name evidence="1" type="ORF">PDIGIT_LOCUS3494</name>
</gene>
<sequence>MDFFCFSPIALASLTPPTIKCVRADSLSVTGCHGRAIMATQLHLYAYIGHLLDLHLHFRRIEESYLPIESSLQTSLVQIYARPGTFSLVGITPEEHLSN</sequence>
<protein>
    <submittedName>
        <fullName evidence="1">Uncharacterized protein</fullName>
    </submittedName>
</protein>
<accession>A0A9W4U952</accession>
<evidence type="ECO:0000313" key="2">
    <source>
        <dbReference type="Proteomes" id="UP001152607"/>
    </source>
</evidence>
<reference evidence="1" key="1">
    <citation type="submission" date="2023-01" db="EMBL/GenBank/DDBJ databases">
        <authorList>
            <person name="Van Ghelder C."/>
            <person name="Rancurel C."/>
        </authorList>
    </citation>
    <scope>NUCLEOTIDE SEQUENCE</scope>
    <source>
        <strain evidence="1">CNCM I-4278</strain>
    </source>
</reference>
<dbReference type="AlphaFoldDB" id="A0A9W4U952"/>
<evidence type="ECO:0000313" key="1">
    <source>
        <dbReference type="EMBL" id="CAI6318286.1"/>
    </source>
</evidence>
<keyword evidence="2" id="KW-1185">Reference proteome</keyword>
<organism evidence="1 2">
    <name type="scientific">Periconia digitata</name>
    <dbReference type="NCBI Taxonomy" id="1303443"/>
    <lineage>
        <taxon>Eukaryota</taxon>
        <taxon>Fungi</taxon>
        <taxon>Dikarya</taxon>
        <taxon>Ascomycota</taxon>
        <taxon>Pezizomycotina</taxon>
        <taxon>Dothideomycetes</taxon>
        <taxon>Pleosporomycetidae</taxon>
        <taxon>Pleosporales</taxon>
        <taxon>Massarineae</taxon>
        <taxon>Periconiaceae</taxon>
        <taxon>Periconia</taxon>
    </lineage>
</organism>